<feature type="region of interest" description="Disordered" evidence="1">
    <location>
        <begin position="209"/>
        <end position="253"/>
    </location>
</feature>
<feature type="compositionally biased region" description="Polar residues" evidence="1">
    <location>
        <begin position="163"/>
        <end position="172"/>
    </location>
</feature>
<evidence type="ECO:0000313" key="2">
    <source>
        <dbReference type="Proteomes" id="UP000887577"/>
    </source>
</evidence>
<evidence type="ECO:0000256" key="1">
    <source>
        <dbReference type="SAM" id="MobiDB-lite"/>
    </source>
</evidence>
<name>A0A914Z3T6_9BILA</name>
<evidence type="ECO:0000313" key="3">
    <source>
        <dbReference type="WBParaSite" id="PSU_v2.g7017.t1"/>
    </source>
</evidence>
<protein>
    <submittedName>
        <fullName evidence="3">Uncharacterized protein</fullName>
    </submittedName>
</protein>
<organism evidence="2 3">
    <name type="scientific">Panagrolaimus superbus</name>
    <dbReference type="NCBI Taxonomy" id="310955"/>
    <lineage>
        <taxon>Eukaryota</taxon>
        <taxon>Metazoa</taxon>
        <taxon>Ecdysozoa</taxon>
        <taxon>Nematoda</taxon>
        <taxon>Chromadorea</taxon>
        <taxon>Rhabditida</taxon>
        <taxon>Tylenchina</taxon>
        <taxon>Panagrolaimomorpha</taxon>
        <taxon>Panagrolaimoidea</taxon>
        <taxon>Panagrolaimidae</taxon>
        <taxon>Panagrolaimus</taxon>
    </lineage>
</organism>
<sequence>MQQTTASASRANGPPVMCSSPVCGKKFVPPAPIKPKIHATPRKSIAVLRRVNNQSFNAAKLPILDMSQFEDIPKKVPPVKNRHSVESNERRSKRPHPVTPQQQKIPSKLPVRAHPVTPKQQKVPTNVRQSNAFNLLQQYASPSTPRVPAKRASPPPVEDLSKENVSQTSPLPRENILQNTIITDFNILSIDDENPRRLITNNDIAPVEAENNENDHGNFSAFVIPSDDDYEDESHDIDEPQINGNDENEQQSKDYDDSIYSINTPGPSRICPIIASKPLIPLNFNDTLGDNSTVDRTLNATISSNKSPIHITAALKKNQKKCFILAKPHLIKPESPSIEHPNLRRSKRTRVRTLRRDLGEQPVYELDENRLPVLVGVTQVEIKNPRAQKYLTADTALQNQREKELKNGNKKRKQFAKIQREIEHQF</sequence>
<feature type="compositionally biased region" description="Acidic residues" evidence="1">
    <location>
        <begin position="226"/>
        <end position="236"/>
    </location>
</feature>
<feature type="region of interest" description="Disordered" evidence="1">
    <location>
        <begin position="68"/>
        <end position="126"/>
    </location>
</feature>
<dbReference type="AlphaFoldDB" id="A0A914Z3T6"/>
<accession>A0A914Z3T6</accession>
<reference evidence="3" key="1">
    <citation type="submission" date="2022-11" db="UniProtKB">
        <authorList>
            <consortium name="WormBaseParasite"/>
        </authorList>
    </citation>
    <scope>IDENTIFICATION</scope>
</reference>
<keyword evidence="2" id="KW-1185">Reference proteome</keyword>
<dbReference type="WBParaSite" id="PSU_v2.g7017.t1">
    <property type="protein sequence ID" value="PSU_v2.g7017.t1"/>
    <property type="gene ID" value="PSU_v2.g7017"/>
</dbReference>
<proteinExistence type="predicted"/>
<feature type="region of interest" description="Disordered" evidence="1">
    <location>
        <begin position="139"/>
        <end position="172"/>
    </location>
</feature>
<dbReference type="Proteomes" id="UP000887577">
    <property type="component" value="Unplaced"/>
</dbReference>